<organism evidence="1 2">
    <name type="scientific">Fusarium oxysporum NRRL 32931</name>
    <dbReference type="NCBI Taxonomy" id="660029"/>
    <lineage>
        <taxon>Eukaryota</taxon>
        <taxon>Fungi</taxon>
        <taxon>Dikarya</taxon>
        <taxon>Ascomycota</taxon>
        <taxon>Pezizomycotina</taxon>
        <taxon>Sordariomycetes</taxon>
        <taxon>Hypocreomycetidae</taxon>
        <taxon>Hypocreales</taxon>
        <taxon>Nectriaceae</taxon>
        <taxon>Fusarium</taxon>
        <taxon>Fusarium oxysporum species complex</taxon>
    </lineage>
</organism>
<dbReference type="EMBL" id="JH717840">
    <property type="protein sequence ID" value="EWY98545.1"/>
    <property type="molecule type" value="Genomic_DNA"/>
</dbReference>
<evidence type="ECO:0000313" key="2">
    <source>
        <dbReference type="Proteomes" id="UP000030753"/>
    </source>
</evidence>
<gene>
    <name evidence="1" type="ORF">FOYG_02980</name>
</gene>
<dbReference type="AlphaFoldDB" id="W9J100"/>
<protein>
    <submittedName>
        <fullName evidence="1">Uncharacterized protein</fullName>
    </submittedName>
</protein>
<evidence type="ECO:0000313" key="1">
    <source>
        <dbReference type="EMBL" id="EWY98544.1"/>
    </source>
</evidence>
<dbReference type="Proteomes" id="UP000030753">
    <property type="component" value="Unassembled WGS sequence"/>
</dbReference>
<proteinExistence type="predicted"/>
<reference evidence="1" key="2">
    <citation type="submission" date="2012-06" db="EMBL/GenBank/DDBJ databases">
        <title>Annotation of the Genome Sequence of Fusarium oxysporum NRRL32931.</title>
        <authorList>
            <consortium name="The Broad Institute Genomics Platform"/>
            <person name="Ma L.-J."/>
            <person name="Corby-Kistler H."/>
            <person name="Broz K."/>
            <person name="Gale L.R."/>
            <person name="Jonkers W."/>
            <person name="O'Donnell K."/>
            <person name="Ploetz R."/>
            <person name="Steinberg C."/>
            <person name="Schwartz D.C."/>
            <person name="VanEtten H."/>
            <person name="Zhou S."/>
            <person name="Young S.K."/>
            <person name="Zeng Q."/>
            <person name="Gargeya S."/>
            <person name="Fitzgerald M."/>
            <person name="Abouelleil A."/>
            <person name="Alvarado L."/>
            <person name="Chapman S.B."/>
            <person name="Gainer-Dewar J."/>
            <person name="Goldberg J."/>
            <person name="Griggs A."/>
            <person name="Gujja S."/>
            <person name="Hansen M."/>
            <person name="Howarth C."/>
            <person name="Imamovic A."/>
            <person name="Ireland A."/>
            <person name="Larimer J."/>
            <person name="McCowan C."/>
            <person name="Murphy C."/>
            <person name="Pearson M."/>
            <person name="Poon T.W."/>
            <person name="Priest M."/>
            <person name="Roberts A."/>
            <person name="Saif S."/>
            <person name="Shea T."/>
            <person name="Sykes S."/>
            <person name="Wortman J."/>
            <person name="Nusbaum C."/>
            <person name="Birren B."/>
        </authorList>
    </citation>
    <scope>NUCLEOTIDE SEQUENCE</scope>
    <source>
        <strain evidence="1">NRRL 32931</strain>
    </source>
</reference>
<sequence>MAPFWPPRIRQAGRNPTDISIKGILSAPNGQNLVQSQNVGDPDMTIREREELLHQIGSWTEVGKCGFRDADGQTLELITFCKLFESFCRLGSAPVNLDVTDILHKQWVAVEVIQKFAAAAETDSLLPKEDAKEFMVECWTQDRWQSLHLRSVERPEFAFQLWTVATHFS</sequence>
<accession>W9J100</accession>
<dbReference type="EMBL" id="JH717840">
    <property type="protein sequence ID" value="EWY98546.1"/>
    <property type="molecule type" value="Genomic_DNA"/>
</dbReference>
<reference evidence="1 2" key="1">
    <citation type="submission" date="2011-06" db="EMBL/GenBank/DDBJ databases">
        <title>The Genome Sequence of Fusarium oxysporum FOSC 3-a.</title>
        <authorList>
            <consortium name="The Broad Institute Genome Sequencing Platform"/>
            <person name="Ma L.-J."/>
            <person name="Gale L.R."/>
            <person name="Schwartz D.C."/>
            <person name="Zhou S."/>
            <person name="Corby-Kistler H."/>
            <person name="Young S.K."/>
            <person name="Zeng Q."/>
            <person name="Gargeya S."/>
            <person name="Fitzgerald M."/>
            <person name="Haas B."/>
            <person name="Abouelleil A."/>
            <person name="Alvarado L."/>
            <person name="Arachchi H.M."/>
            <person name="Berlin A."/>
            <person name="Brown A."/>
            <person name="Chapman S.B."/>
            <person name="Chen Z."/>
            <person name="Dunbar C."/>
            <person name="Freedman E."/>
            <person name="Gearin G."/>
            <person name="Gellesch M."/>
            <person name="Goldberg J."/>
            <person name="Griggs A."/>
            <person name="Gujja S."/>
            <person name="Heiman D."/>
            <person name="Howarth C."/>
            <person name="Larson L."/>
            <person name="Lui A."/>
            <person name="MacDonald P.J.P."/>
            <person name="Mehta T."/>
            <person name="Montmayeur A."/>
            <person name="Murphy C."/>
            <person name="Neiman D."/>
            <person name="Pearson M."/>
            <person name="Priest M."/>
            <person name="Roberts A."/>
            <person name="Saif S."/>
            <person name="Shea T."/>
            <person name="Shenoy N."/>
            <person name="Sisk P."/>
            <person name="Stolte C."/>
            <person name="Sykes S."/>
            <person name="Wortman J."/>
            <person name="Nusbaum C."/>
            <person name="Birren B."/>
        </authorList>
    </citation>
    <scope>NUCLEOTIDE SEQUENCE [LARGE SCALE GENOMIC DNA]</scope>
    <source>
        <strain evidence="2">FOSC 3-a</strain>
        <strain evidence="1">NRRL 32931</strain>
    </source>
</reference>
<name>W9J100_FUSOX</name>
<dbReference type="EMBL" id="JH717840">
    <property type="protein sequence ID" value="EWY98544.1"/>
    <property type="molecule type" value="Genomic_DNA"/>
</dbReference>